<name>B5H1I2_STRCL</name>
<evidence type="ECO:0000313" key="1">
    <source>
        <dbReference type="EMBL" id="EFG04616.2"/>
    </source>
</evidence>
<protein>
    <submittedName>
        <fullName evidence="1">Uncharacterized protein</fullName>
    </submittedName>
</protein>
<dbReference type="EMBL" id="CM000914">
    <property type="protein sequence ID" value="EFG04616.2"/>
    <property type="molecule type" value="Genomic_DNA"/>
</dbReference>
<dbReference type="Pfam" id="PF19818">
    <property type="entry name" value="DUF6301"/>
    <property type="match status" value="1"/>
</dbReference>
<keyword evidence="2" id="KW-1185">Reference proteome</keyword>
<organism evidence="1 2">
    <name type="scientific">Streptomyces clavuligerus</name>
    <dbReference type="NCBI Taxonomy" id="1901"/>
    <lineage>
        <taxon>Bacteria</taxon>
        <taxon>Bacillati</taxon>
        <taxon>Actinomycetota</taxon>
        <taxon>Actinomycetes</taxon>
        <taxon>Kitasatosporales</taxon>
        <taxon>Streptomycetaceae</taxon>
        <taxon>Streptomyces</taxon>
    </lineage>
</organism>
<dbReference type="InterPro" id="IPR046268">
    <property type="entry name" value="DUF6301"/>
</dbReference>
<dbReference type="OrthoDB" id="9987998at2"/>
<sequence>MRRLTPEQGVEAARRLDSHDWSWTIQELGPALEAFGLVPLDPLDGPSLRTDNPELPGVHGFVVNLQDEGLVLEVAVNLTDVDPAKSEESLASFESAFMDYLVALTGAFGPPDGAESSKVVFWDRGDEVLMLRNLNICVDLARLSKNSVRIREGG</sequence>
<dbReference type="KEGG" id="sclf:BB341_29745"/>
<evidence type="ECO:0000313" key="2">
    <source>
        <dbReference type="Proteomes" id="UP000002357"/>
    </source>
</evidence>
<dbReference type="AlphaFoldDB" id="B5H1I2"/>
<gene>
    <name evidence="1" type="ORF">SCLAV_p1130</name>
</gene>
<proteinExistence type="predicted"/>
<keyword evidence="1" id="KW-0614">Plasmid</keyword>
<dbReference type="GeneID" id="93734211"/>
<accession>B5H1I2</accession>
<dbReference type="RefSeq" id="WP_003958121.1">
    <property type="nucleotide sequence ID" value="NZ_CM000914.1"/>
</dbReference>
<geneLocation type="plasmid" evidence="1 2">
    <name>pSCL4</name>
</geneLocation>
<dbReference type="Proteomes" id="UP000002357">
    <property type="component" value="Plasmid pSCL4"/>
</dbReference>
<reference evidence="1 2" key="1">
    <citation type="journal article" date="2010" name="Genome Biol. Evol.">
        <title>The sequence of a 1.8-mb bacterial linear plasmid reveals a rich evolutionary reservoir of secondary metabolic pathways.</title>
        <authorList>
            <person name="Medema M.H."/>
            <person name="Trefzer A."/>
            <person name="Kovalchuk A."/>
            <person name="van den Berg M."/>
            <person name="Mueller U."/>
            <person name="Heijne W."/>
            <person name="Wu L."/>
            <person name="Alam M.T."/>
            <person name="Ronning C.M."/>
            <person name="Nierman W.C."/>
            <person name="Bovenberg R.A.L."/>
            <person name="Breitling R."/>
            <person name="Takano E."/>
        </authorList>
    </citation>
    <scope>NUCLEOTIDE SEQUENCE [LARGE SCALE GENOMIC DNA]</scope>
    <source>
        <strain evidence="2">ATCC 27064 / DSM 738 / JCM 4710 / NBRC 13307 / NCIMB 12785 / NRRL 3585 / VKM Ac-602</strain>
        <plasmid evidence="1">pSCL4</plasmid>
    </source>
</reference>